<evidence type="ECO:0000259" key="4">
    <source>
        <dbReference type="Pfam" id="PF00753"/>
    </source>
</evidence>
<dbReference type="InterPro" id="IPR036866">
    <property type="entry name" value="RibonucZ/Hydroxyglut_hydro"/>
</dbReference>
<dbReference type="PANTHER" id="PTHR46018:SF2">
    <property type="entry name" value="ZINC PHOSPHODIESTERASE ELAC PROTEIN 1"/>
    <property type="match status" value="1"/>
</dbReference>
<feature type="chain" id="PRO_5045731962" evidence="3">
    <location>
        <begin position="22"/>
        <end position="361"/>
    </location>
</feature>
<evidence type="ECO:0000256" key="2">
    <source>
        <dbReference type="ARBA" id="ARBA00022801"/>
    </source>
</evidence>
<dbReference type="InterPro" id="IPR006311">
    <property type="entry name" value="TAT_signal"/>
</dbReference>
<reference evidence="6" key="1">
    <citation type="journal article" date="2019" name="Int. J. Syst. Evol. Microbiol.">
        <title>The Global Catalogue of Microorganisms (GCM) 10K type strain sequencing project: providing services to taxonomists for standard genome sequencing and annotation.</title>
        <authorList>
            <consortium name="The Broad Institute Genomics Platform"/>
            <consortium name="The Broad Institute Genome Sequencing Center for Infectious Disease"/>
            <person name="Wu L."/>
            <person name="Ma J."/>
        </authorList>
    </citation>
    <scope>NUCLEOTIDE SEQUENCE [LARGE SCALE GENOMIC DNA]</scope>
    <source>
        <strain evidence="6">YIM 94188</strain>
    </source>
</reference>
<protein>
    <submittedName>
        <fullName evidence="5">MBL fold metallo-hydrolase</fullName>
    </submittedName>
</protein>
<dbReference type="CDD" id="cd07719">
    <property type="entry name" value="arylsulfatase_AtsA-like_MBL-fold"/>
    <property type="match status" value="1"/>
</dbReference>
<proteinExistence type="predicted"/>
<keyword evidence="1" id="KW-0540">Nuclease</keyword>
<keyword evidence="1" id="KW-0255">Endonuclease</keyword>
<dbReference type="Proteomes" id="UP001596072">
    <property type="component" value="Unassembled WGS sequence"/>
</dbReference>
<dbReference type="PROSITE" id="PS51318">
    <property type="entry name" value="TAT"/>
    <property type="match status" value="1"/>
</dbReference>
<dbReference type="InterPro" id="IPR001279">
    <property type="entry name" value="Metallo-B-lactamas"/>
</dbReference>
<evidence type="ECO:0000313" key="6">
    <source>
        <dbReference type="Proteomes" id="UP001596072"/>
    </source>
</evidence>
<keyword evidence="3" id="KW-0732">Signal</keyword>
<sequence>MKTTRRRLLSSAVTLSGVAAAAPLVGLSARAAARELPVPSVGTHLVLLGTAAGPVPMAGRRGICTALVVDGRTYLIDVGRGAVDQFETAGLSMGTLGGIFVTHLHSDHLADLYTLLWLRFGGYNSMTHPVDIYGPGPAGALPAPSSDRDVDTINRKNSTPGLADFLAKSMEATAYDLNIRMRDEAWPDIRTMVRSHEIPLPDVDAGPLGNMAPAMKPFKVMADDRVRVSAILVQHPPVFPSFAFRFDTDHGSVVFSGDTTVTPNMVTLAQGADVLVHEVIDLQAVEQFGNLTPEQLEHHRRSHTDVTKVGPIAREAGVATLVLNHLAPSTPAWSDAIWLAKAQQGFTGKVIVGNDLMRVPL</sequence>
<comment type="caution">
    <text evidence="5">The sequence shown here is derived from an EMBL/GenBank/DDBJ whole genome shotgun (WGS) entry which is preliminary data.</text>
</comment>
<organism evidence="5 6">
    <name type="scientific">Nocardioides vastitatis</name>
    <dbReference type="NCBI Taxonomy" id="2568655"/>
    <lineage>
        <taxon>Bacteria</taxon>
        <taxon>Bacillati</taxon>
        <taxon>Actinomycetota</taxon>
        <taxon>Actinomycetes</taxon>
        <taxon>Propionibacteriales</taxon>
        <taxon>Nocardioidaceae</taxon>
        <taxon>Nocardioides</taxon>
    </lineage>
</organism>
<evidence type="ECO:0000313" key="5">
    <source>
        <dbReference type="EMBL" id="MFC5728072.1"/>
    </source>
</evidence>
<keyword evidence="6" id="KW-1185">Reference proteome</keyword>
<name>A0ABW0ZCN4_9ACTN</name>
<gene>
    <name evidence="5" type="ORF">ACFPQB_04035</name>
</gene>
<accession>A0ABW0ZCN4</accession>
<dbReference type="PANTHER" id="PTHR46018">
    <property type="entry name" value="ZINC PHOSPHODIESTERASE ELAC PROTEIN 1"/>
    <property type="match status" value="1"/>
</dbReference>
<keyword evidence="2" id="KW-0378">Hydrolase</keyword>
<evidence type="ECO:0000256" key="3">
    <source>
        <dbReference type="SAM" id="SignalP"/>
    </source>
</evidence>
<feature type="signal peptide" evidence="3">
    <location>
        <begin position="1"/>
        <end position="21"/>
    </location>
</feature>
<dbReference type="SUPFAM" id="SSF56281">
    <property type="entry name" value="Metallo-hydrolase/oxidoreductase"/>
    <property type="match status" value="1"/>
</dbReference>
<evidence type="ECO:0000256" key="1">
    <source>
        <dbReference type="ARBA" id="ARBA00022759"/>
    </source>
</evidence>
<dbReference type="EMBL" id="JBHSNS010000001">
    <property type="protein sequence ID" value="MFC5728072.1"/>
    <property type="molecule type" value="Genomic_DNA"/>
</dbReference>
<dbReference type="Gene3D" id="3.60.15.10">
    <property type="entry name" value="Ribonuclease Z/Hydroxyacylglutathione hydrolase-like"/>
    <property type="match status" value="1"/>
</dbReference>
<dbReference type="InterPro" id="IPR044094">
    <property type="entry name" value="AtsA-like_MBL-fold"/>
</dbReference>
<feature type="domain" description="Metallo-beta-lactamase" evidence="4">
    <location>
        <begin position="64"/>
        <end position="115"/>
    </location>
</feature>
<dbReference type="Pfam" id="PF00753">
    <property type="entry name" value="Lactamase_B"/>
    <property type="match status" value="1"/>
</dbReference>
<dbReference type="RefSeq" id="WP_136431728.1">
    <property type="nucleotide sequence ID" value="NZ_JBHSNS010000001.1"/>
</dbReference>